<dbReference type="RefSeq" id="WP_152574050.1">
    <property type="nucleotide sequence ID" value="NZ_VIKU02000002.1"/>
</dbReference>
<dbReference type="GO" id="GO:0016836">
    <property type="term" value="F:hydro-lyase activity"/>
    <property type="evidence" value="ECO:0007669"/>
    <property type="project" value="TreeGrafter"/>
</dbReference>
<organism evidence="5 6">
    <name type="scientific">Pelagihabitans pacificus</name>
    <dbReference type="NCBI Taxonomy" id="2696054"/>
    <lineage>
        <taxon>Bacteria</taxon>
        <taxon>Pseudomonadati</taxon>
        <taxon>Bacteroidota</taxon>
        <taxon>Flavobacteriia</taxon>
        <taxon>Flavobacteriales</taxon>
        <taxon>Flavobacteriaceae</taxon>
        <taxon>Pelagihabitans</taxon>
    </lineage>
</organism>
<dbReference type="SFLD" id="SFLDG00179">
    <property type="entry name" value="mandelate_racemase"/>
    <property type="match status" value="1"/>
</dbReference>
<evidence type="ECO:0000256" key="2">
    <source>
        <dbReference type="ARBA" id="ARBA00022723"/>
    </source>
</evidence>
<keyword evidence="3" id="KW-0460">Magnesium</keyword>
<accession>A0A967E6F7</accession>
<dbReference type="PANTHER" id="PTHR13794">
    <property type="entry name" value="ENOLASE SUPERFAMILY, MANDELATE RACEMASE"/>
    <property type="match status" value="1"/>
</dbReference>
<dbReference type="Gene3D" id="3.20.20.120">
    <property type="entry name" value="Enolase-like C-terminal domain"/>
    <property type="match status" value="1"/>
</dbReference>
<keyword evidence="6" id="KW-1185">Reference proteome</keyword>
<gene>
    <name evidence="5" type="ORF">FK220_009380</name>
</gene>
<reference evidence="5" key="2">
    <citation type="submission" date="2020-03" db="EMBL/GenBank/DDBJ databases">
        <title>Flavobacteriaceae bacterium strain TP-CH-4, a member of the family Flavobacteriaceae isolated from a deep-sea seamount.</title>
        <authorList>
            <person name="Zhang D.-C."/>
        </authorList>
    </citation>
    <scope>NUCLEOTIDE SEQUENCE</scope>
    <source>
        <strain evidence="5">TP-CH-4</strain>
    </source>
</reference>
<dbReference type="GO" id="GO:0000287">
    <property type="term" value="F:magnesium ion binding"/>
    <property type="evidence" value="ECO:0007669"/>
    <property type="project" value="TreeGrafter"/>
</dbReference>
<dbReference type="Pfam" id="PF13378">
    <property type="entry name" value="MR_MLE_C"/>
    <property type="match status" value="1"/>
</dbReference>
<evidence type="ECO:0000256" key="1">
    <source>
        <dbReference type="ARBA" id="ARBA00001946"/>
    </source>
</evidence>
<dbReference type="InterPro" id="IPR013342">
    <property type="entry name" value="Mandelate_racemase_C"/>
</dbReference>
<dbReference type="Proteomes" id="UP000707206">
    <property type="component" value="Unassembled WGS sequence"/>
</dbReference>
<evidence type="ECO:0000313" key="6">
    <source>
        <dbReference type="Proteomes" id="UP000707206"/>
    </source>
</evidence>
<name>A0A967E6F7_9FLAO</name>
<protein>
    <submittedName>
        <fullName evidence="5">Mandelate racemase</fullName>
    </submittedName>
</protein>
<dbReference type="InterPro" id="IPR046945">
    <property type="entry name" value="RHMD-like"/>
</dbReference>
<sequence>MHRRHFLNRLAFASAATGVVTHSAFATELLKEPLKIKDLEIWKFDGSRPPSEGFIGWINSNPSQIYGASDAVPLTKAKEPRGDKIPYSALYLVVKTNTSMTGVYGPIDWEAALVVHHQLKRQLIGQYALDIEFIWDRLYRSNRHSRSGHYMMGLSAVDNALWDLRGKFLKTPVYQLIGGAARKQVPVYGSCLGFSVDPELVAERCKKLDGQGFTHQKWFFSFGPVHGRKGLEYNVLLAKTLRETLGNESDFMFDAYMGWNPDYALSWARRAEVYEPFWLEEAFQPAESKSFADLRKKTSIPIAAGEHLYNRWEVADYLRADALSFVQVDPEWGGGISELLKICSLASAFNVRVVPHGHNLHAALHVVASQSPDVCPMGEYLLNKMDHYYMFERDSLVPINGRITLADRPGFGIEFDDSKIDKRERLFS</sequence>
<dbReference type="InterPro" id="IPR029065">
    <property type="entry name" value="Enolase_C-like"/>
</dbReference>
<dbReference type="PANTHER" id="PTHR13794:SF58">
    <property type="entry name" value="MITOCHONDRIAL ENOLASE SUPERFAMILY MEMBER 1"/>
    <property type="match status" value="1"/>
</dbReference>
<dbReference type="GO" id="GO:0016052">
    <property type="term" value="P:carbohydrate catabolic process"/>
    <property type="evidence" value="ECO:0007669"/>
    <property type="project" value="TreeGrafter"/>
</dbReference>
<evidence type="ECO:0000313" key="5">
    <source>
        <dbReference type="EMBL" id="NHF59550.1"/>
    </source>
</evidence>
<dbReference type="AlphaFoldDB" id="A0A967E6F7"/>
<dbReference type="SMART" id="SM00922">
    <property type="entry name" value="MR_MLE"/>
    <property type="match status" value="1"/>
</dbReference>
<evidence type="ECO:0000259" key="4">
    <source>
        <dbReference type="SMART" id="SM00922"/>
    </source>
</evidence>
<dbReference type="InterPro" id="IPR029017">
    <property type="entry name" value="Enolase-like_N"/>
</dbReference>
<dbReference type="InterPro" id="IPR036849">
    <property type="entry name" value="Enolase-like_C_sf"/>
</dbReference>
<dbReference type="InterPro" id="IPR013341">
    <property type="entry name" value="Mandelate_racemase_N_dom"/>
</dbReference>
<evidence type="ECO:0000256" key="3">
    <source>
        <dbReference type="ARBA" id="ARBA00022842"/>
    </source>
</evidence>
<dbReference type="SFLD" id="SFLDS00001">
    <property type="entry name" value="Enolase"/>
    <property type="match status" value="1"/>
</dbReference>
<dbReference type="SUPFAM" id="SSF54826">
    <property type="entry name" value="Enolase N-terminal domain-like"/>
    <property type="match status" value="1"/>
</dbReference>
<dbReference type="EMBL" id="VIKU02000002">
    <property type="protein sequence ID" value="NHF59550.1"/>
    <property type="molecule type" value="Genomic_DNA"/>
</dbReference>
<dbReference type="Pfam" id="PF02746">
    <property type="entry name" value="MR_MLE_N"/>
    <property type="match status" value="1"/>
</dbReference>
<dbReference type="Gene3D" id="3.30.390.10">
    <property type="entry name" value="Enolase-like, N-terminal domain"/>
    <property type="match status" value="1"/>
</dbReference>
<dbReference type="SUPFAM" id="SSF51604">
    <property type="entry name" value="Enolase C-terminal domain-like"/>
    <property type="match status" value="1"/>
</dbReference>
<keyword evidence="2" id="KW-0479">Metal-binding</keyword>
<proteinExistence type="predicted"/>
<reference evidence="5" key="1">
    <citation type="submission" date="2019-07" db="EMBL/GenBank/DDBJ databases">
        <authorList>
            <person name="De-Chao Zhang Q."/>
        </authorList>
    </citation>
    <scope>NUCLEOTIDE SEQUENCE</scope>
    <source>
        <strain evidence="5">TP-CH-4</strain>
    </source>
</reference>
<comment type="caution">
    <text evidence="5">The sequence shown here is derived from an EMBL/GenBank/DDBJ whole genome shotgun (WGS) entry which is preliminary data.</text>
</comment>
<feature type="domain" description="Mandelate racemase/muconate lactonizing enzyme C-terminal" evidence="4">
    <location>
        <begin position="198"/>
        <end position="301"/>
    </location>
</feature>
<comment type="cofactor">
    <cofactor evidence="1">
        <name>Mg(2+)</name>
        <dbReference type="ChEBI" id="CHEBI:18420"/>
    </cofactor>
</comment>
<dbReference type="GO" id="GO:0016854">
    <property type="term" value="F:racemase and epimerase activity"/>
    <property type="evidence" value="ECO:0007669"/>
    <property type="project" value="UniProtKB-ARBA"/>
</dbReference>